<keyword evidence="3" id="KW-1185">Reference proteome</keyword>
<comment type="caution">
    <text evidence="2">The sequence shown here is derived from an EMBL/GenBank/DDBJ whole genome shotgun (WGS) entry which is preliminary data.</text>
</comment>
<reference evidence="2 3" key="1">
    <citation type="submission" date="2023-05" db="EMBL/GenBank/DDBJ databases">
        <title>B98-5 Cell Line De Novo Hybrid Assembly: An Optical Mapping Approach.</title>
        <authorList>
            <person name="Kananen K."/>
            <person name="Auerbach J.A."/>
            <person name="Kautto E."/>
            <person name="Blachly J.S."/>
        </authorList>
    </citation>
    <scope>NUCLEOTIDE SEQUENCE [LARGE SCALE GENOMIC DNA]</scope>
    <source>
        <strain evidence="2">B95-8</strain>
        <tissue evidence="2">Cell line</tissue>
    </source>
</reference>
<organism evidence="2 3">
    <name type="scientific">Saguinus oedipus</name>
    <name type="common">Cotton-top tamarin</name>
    <name type="synonym">Oedipomidas oedipus</name>
    <dbReference type="NCBI Taxonomy" id="9490"/>
    <lineage>
        <taxon>Eukaryota</taxon>
        <taxon>Metazoa</taxon>
        <taxon>Chordata</taxon>
        <taxon>Craniata</taxon>
        <taxon>Vertebrata</taxon>
        <taxon>Euteleostomi</taxon>
        <taxon>Mammalia</taxon>
        <taxon>Eutheria</taxon>
        <taxon>Euarchontoglires</taxon>
        <taxon>Primates</taxon>
        <taxon>Haplorrhini</taxon>
        <taxon>Platyrrhini</taxon>
        <taxon>Cebidae</taxon>
        <taxon>Callitrichinae</taxon>
        <taxon>Saguinus</taxon>
    </lineage>
</organism>
<dbReference type="EMBL" id="JASSZA010000016">
    <property type="protein sequence ID" value="KAK2091684.1"/>
    <property type="molecule type" value="Genomic_DNA"/>
</dbReference>
<evidence type="ECO:0000313" key="2">
    <source>
        <dbReference type="EMBL" id="KAK2091684.1"/>
    </source>
</evidence>
<proteinExistence type="predicted"/>
<name>A0ABQ9U3P0_SAGOE</name>
<protein>
    <submittedName>
        <fullName evidence="2">Uncharacterized protein</fullName>
    </submittedName>
</protein>
<evidence type="ECO:0000313" key="3">
    <source>
        <dbReference type="Proteomes" id="UP001266305"/>
    </source>
</evidence>
<feature type="region of interest" description="Disordered" evidence="1">
    <location>
        <begin position="1"/>
        <end position="25"/>
    </location>
</feature>
<evidence type="ECO:0000256" key="1">
    <source>
        <dbReference type="SAM" id="MobiDB-lite"/>
    </source>
</evidence>
<feature type="compositionally biased region" description="Polar residues" evidence="1">
    <location>
        <begin position="13"/>
        <end position="25"/>
    </location>
</feature>
<gene>
    <name evidence="2" type="ORF">P7K49_030968</name>
</gene>
<dbReference type="Proteomes" id="UP001266305">
    <property type="component" value="Unassembled WGS sequence"/>
</dbReference>
<sequence>MLVTGGADKSCKNRTPQAPARTQPSHNGVFRDLLLFFRCSCCRHPLGLVALHWEALLDASCLRVAA</sequence>
<accession>A0ABQ9U3P0</accession>